<evidence type="ECO:0000313" key="9">
    <source>
        <dbReference type="Proteomes" id="UP000694844"/>
    </source>
</evidence>
<dbReference type="PANTHER" id="PTHR46458:SF1">
    <property type="entry name" value="GEO09476P1"/>
    <property type="match status" value="1"/>
</dbReference>
<evidence type="ECO:0000256" key="5">
    <source>
        <dbReference type="ARBA" id="ARBA00023004"/>
    </source>
</evidence>
<feature type="region of interest" description="Disordered" evidence="7">
    <location>
        <begin position="1"/>
        <end position="23"/>
    </location>
</feature>
<proteinExistence type="inferred from homology"/>
<dbReference type="SUPFAM" id="SSF46458">
    <property type="entry name" value="Globin-like"/>
    <property type="match status" value="1"/>
</dbReference>
<dbReference type="InterPro" id="IPR044399">
    <property type="entry name" value="Mb-like_M"/>
</dbReference>
<dbReference type="CDD" id="cd01040">
    <property type="entry name" value="Mb-like"/>
    <property type="match status" value="1"/>
</dbReference>
<dbReference type="GO" id="GO:0046872">
    <property type="term" value="F:metal ion binding"/>
    <property type="evidence" value="ECO:0007669"/>
    <property type="project" value="UniProtKB-KW"/>
</dbReference>
<dbReference type="PROSITE" id="PS01033">
    <property type="entry name" value="GLOBIN"/>
    <property type="match status" value="1"/>
</dbReference>
<dbReference type="OrthoDB" id="436496at2759"/>
<dbReference type="KEGG" id="cvn:111117522"/>
<dbReference type="InterPro" id="IPR012292">
    <property type="entry name" value="Globin/Proto"/>
</dbReference>
<dbReference type="PANTHER" id="PTHR46458">
    <property type="entry name" value="BLR2807 PROTEIN"/>
    <property type="match status" value="1"/>
</dbReference>
<dbReference type="GeneID" id="111117522"/>
<sequence length="198" mass="23061">MGCGNSLDRHSSQSDHKSVPYRPDLTPRQQELLRFSWDLIQKDMLVTGLEIYANFLKNLESEILLLFPKIIQTDKDNERLIVHEENLQHHVMIVMKGIGKVVDNLDNPALIQSFLSYVGQRHVQSNVKPHMLERLWPSIDDSFRTVLQDVYTPEVRSSWQRVINFMIDKISESMEEAEQKQDFRLANDKNSSFAHLAD</sequence>
<evidence type="ECO:0000259" key="8">
    <source>
        <dbReference type="PROSITE" id="PS01033"/>
    </source>
</evidence>
<accession>A0A8B8CCJ3</accession>
<keyword evidence="3 6" id="KW-0561">Oxygen transport</keyword>
<dbReference type="GO" id="GO:0020037">
    <property type="term" value="F:heme binding"/>
    <property type="evidence" value="ECO:0007669"/>
    <property type="project" value="InterPro"/>
</dbReference>
<keyword evidence="5" id="KW-0408">Iron</keyword>
<comment type="similarity">
    <text evidence="6">Belongs to the globin family.</text>
</comment>
<protein>
    <submittedName>
        <fullName evidence="10">Uncharacterized protein LOC111117522</fullName>
    </submittedName>
</protein>
<keyword evidence="1 6" id="KW-0813">Transport</keyword>
<keyword evidence="4" id="KW-0479">Metal-binding</keyword>
<name>A0A8B8CCJ3_CRAVI</name>
<evidence type="ECO:0000256" key="2">
    <source>
        <dbReference type="ARBA" id="ARBA00022617"/>
    </source>
</evidence>
<evidence type="ECO:0000313" key="10">
    <source>
        <dbReference type="RefSeq" id="XP_022312376.1"/>
    </source>
</evidence>
<dbReference type="Proteomes" id="UP000694844">
    <property type="component" value="Chromosome 10"/>
</dbReference>
<keyword evidence="9" id="KW-1185">Reference proteome</keyword>
<dbReference type="InterPro" id="IPR050532">
    <property type="entry name" value="Globin-like_OT"/>
</dbReference>
<dbReference type="GO" id="GO:0005344">
    <property type="term" value="F:oxygen carrier activity"/>
    <property type="evidence" value="ECO:0007669"/>
    <property type="project" value="UniProtKB-KW"/>
</dbReference>
<dbReference type="Gene3D" id="1.10.490.10">
    <property type="entry name" value="Globins"/>
    <property type="match status" value="1"/>
</dbReference>
<dbReference type="GO" id="GO:0019825">
    <property type="term" value="F:oxygen binding"/>
    <property type="evidence" value="ECO:0007669"/>
    <property type="project" value="InterPro"/>
</dbReference>
<evidence type="ECO:0000256" key="6">
    <source>
        <dbReference type="RuleBase" id="RU000356"/>
    </source>
</evidence>
<dbReference type="InterPro" id="IPR000971">
    <property type="entry name" value="Globin"/>
</dbReference>
<dbReference type="InterPro" id="IPR009050">
    <property type="entry name" value="Globin-like_sf"/>
</dbReference>
<evidence type="ECO:0000256" key="3">
    <source>
        <dbReference type="ARBA" id="ARBA00022621"/>
    </source>
</evidence>
<dbReference type="Pfam" id="PF00042">
    <property type="entry name" value="Globin"/>
    <property type="match status" value="1"/>
</dbReference>
<dbReference type="RefSeq" id="XP_022312376.1">
    <property type="nucleotide sequence ID" value="XM_022456668.1"/>
</dbReference>
<feature type="domain" description="Globin" evidence="8">
    <location>
        <begin position="24"/>
        <end position="175"/>
    </location>
</feature>
<evidence type="ECO:0000256" key="7">
    <source>
        <dbReference type="SAM" id="MobiDB-lite"/>
    </source>
</evidence>
<feature type="compositionally biased region" description="Basic and acidic residues" evidence="7">
    <location>
        <begin position="7"/>
        <end position="18"/>
    </location>
</feature>
<evidence type="ECO:0000256" key="4">
    <source>
        <dbReference type="ARBA" id="ARBA00022723"/>
    </source>
</evidence>
<organism evidence="9 10">
    <name type="scientific">Crassostrea virginica</name>
    <name type="common">Eastern oyster</name>
    <dbReference type="NCBI Taxonomy" id="6565"/>
    <lineage>
        <taxon>Eukaryota</taxon>
        <taxon>Metazoa</taxon>
        <taxon>Spiralia</taxon>
        <taxon>Lophotrochozoa</taxon>
        <taxon>Mollusca</taxon>
        <taxon>Bivalvia</taxon>
        <taxon>Autobranchia</taxon>
        <taxon>Pteriomorphia</taxon>
        <taxon>Ostreida</taxon>
        <taxon>Ostreoidea</taxon>
        <taxon>Ostreidae</taxon>
        <taxon>Crassostrea</taxon>
    </lineage>
</organism>
<evidence type="ECO:0000256" key="1">
    <source>
        <dbReference type="ARBA" id="ARBA00022448"/>
    </source>
</evidence>
<reference evidence="10" key="1">
    <citation type="submission" date="2025-08" db="UniProtKB">
        <authorList>
            <consortium name="RefSeq"/>
        </authorList>
    </citation>
    <scope>IDENTIFICATION</scope>
    <source>
        <tissue evidence="10">Whole sample</tissue>
    </source>
</reference>
<keyword evidence="2 6" id="KW-0349">Heme</keyword>
<gene>
    <name evidence="10" type="primary">LOC111117522</name>
</gene>
<dbReference type="AlphaFoldDB" id="A0A8B8CCJ3"/>